<dbReference type="EMBL" id="JAHJDP010000074">
    <property type="protein sequence ID" value="MBU2691741.1"/>
    <property type="molecule type" value="Genomic_DNA"/>
</dbReference>
<name>A0A948RXF6_UNCEI</name>
<evidence type="ECO:0000313" key="2">
    <source>
        <dbReference type="Proteomes" id="UP000777784"/>
    </source>
</evidence>
<comment type="caution">
    <text evidence="1">The sequence shown here is derived from an EMBL/GenBank/DDBJ whole genome shotgun (WGS) entry which is preliminary data.</text>
</comment>
<evidence type="ECO:0008006" key="3">
    <source>
        <dbReference type="Google" id="ProtNLM"/>
    </source>
</evidence>
<sequence length="293" mass="32210">MLASNGVRLPDEGGLAMHIRAFVFVAILLFVLLTQSALGDVVVLQDGTRIQGIIVKEDETLVVIESKSMGRLELARRDVKSIEYLKPGTFSEVDPCYNSIMFCPTTATLPKGSFYFRDFELFIINFGYAMTNTTNLSFGTHFPVTGSLEFFTAGVKQQILDRETNPIGLAASLSGTFYDDGSFGTGAIIVGVGDKNRSLNVSLMEGFNENDESGIILLVGADARLSQNIKLIGEYVDVSSFTSFDDDDEYIGLINVGIRFFGRQMAFSLTGFRPLRDTGDFIAFPMASFSYLW</sequence>
<organism evidence="1 2">
    <name type="scientific">Eiseniibacteriota bacterium</name>
    <dbReference type="NCBI Taxonomy" id="2212470"/>
    <lineage>
        <taxon>Bacteria</taxon>
        <taxon>Candidatus Eiseniibacteriota</taxon>
    </lineage>
</organism>
<reference evidence="1" key="1">
    <citation type="submission" date="2021-05" db="EMBL/GenBank/DDBJ databases">
        <title>Energy efficiency and biological interactions define the core microbiome of deep oligotrophic groundwater.</title>
        <authorList>
            <person name="Mehrshad M."/>
            <person name="Lopez-Fernandez M."/>
            <person name="Bell E."/>
            <person name="Bernier-Latmani R."/>
            <person name="Bertilsson S."/>
            <person name="Dopson M."/>
        </authorList>
    </citation>
    <scope>NUCLEOTIDE SEQUENCE</scope>
    <source>
        <strain evidence="1">Modern_marine.mb.64</strain>
    </source>
</reference>
<proteinExistence type="predicted"/>
<dbReference type="AlphaFoldDB" id="A0A948RXF6"/>
<gene>
    <name evidence="1" type="ORF">KJ970_12515</name>
</gene>
<evidence type="ECO:0000313" key="1">
    <source>
        <dbReference type="EMBL" id="MBU2691741.1"/>
    </source>
</evidence>
<protein>
    <recommendedName>
        <fullName evidence="3">DUF481 domain-containing protein</fullName>
    </recommendedName>
</protein>
<accession>A0A948RXF6</accession>
<dbReference type="Proteomes" id="UP000777784">
    <property type="component" value="Unassembled WGS sequence"/>
</dbReference>